<accession>B8J9R5</accession>
<keyword evidence="5" id="KW-1185">Reference proteome</keyword>
<evidence type="ECO:0000313" key="4">
    <source>
        <dbReference type="EMBL" id="ACL67453.1"/>
    </source>
</evidence>
<dbReference type="EMBL" id="CP001359">
    <property type="protein sequence ID" value="ACL67453.1"/>
    <property type="molecule type" value="Genomic_DNA"/>
</dbReference>
<feature type="domain" description="PEGA" evidence="3">
    <location>
        <begin position="92"/>
        <end position="157"/>
    </location>
</feature>
<dbReference type="InterPro" id="IPR013229">
    <property type="entry name" value="PEGA"/>
</dbReference>
<dbReference type="AlphaFoldDB" id="B8J9R5"/>
<keyword evidence="2" id="KW-0812">Transmembrane</keyword>
<name>B8J9R5_ANAD2</name>
<gene>
    <name evidence="4" type="ordered locus">A2cp1_4136</name>
</gene>
<feature type="compositionally biased region" description="Pro residues" evidence="1">
    <location>
        <begin position="7"/>
        <end position="25"/>
    </location>
</feature>
<dbReference type="HOGENOM" id="CLU_1665778_0_0_7"/>
<keyword evidence="2" id="KW-1133">Transmembrane helix</keyword>
<organism evidence="4 5">
    <name type="scientific">Anaeromyxobacter dehalogenans (strain ATCC BAA-258 / DSM 21875 / 2CP-1)</name>
    <dbReference type="NCBI Taxonomy" id="455488"/>
    <lineage>
        <taxon>Bacteria</taxon>
        <taxon>Pseudomonadati</taxon>
        <taxon>Myxococcota</taxon>
        <taxon>Myxococcia</taxon>
        <taxon>Myxococcales</taxon>
        <taxon>Cystobacterineae</taxon>
        <taxon>Anaeromyxobacteraceae</taxon>
        <taxon>Anaeromyxobacter</taxon>
    </lineage>
</organism>
<evidence type="ECO:0000259" key="3">
    <source>
        <dbReference type="Pfam" id="PF08308"/>
    </source>
</evidence>
<reference evidence="4" key="1">
    <citation type="submission" date="2009-01" db="EMBL/GenBank/DDBJ databases">
        <title>Complete sequence of Anaeromyxobacter dehalogenans 2CP-1.</title>
        <authorList>
            <consortium name="US DOE Joint Genome Institute"/>
            <person name="Lucas S."/>
            <person name="Copeland A."/>
            <person name="Lapidus A."/>
            <person name="Glavina del Rio T."/>
            <person name="Dalin E."/>
            <person name="Tice H."/>
            <person name="Bruce D."/>
            <person name="Goodwin L."/>
            <person name="Pitluck S."/>
            <person name="Saunders E."/>
            <person name="Brettin T."/>
            <person name="Detter J.C."/>
            <person name="Han C."/>
            <person name="Larimer F."/>
            <person name="Land M."/>
            <person name="Hauser L."/>
            <person name="Kyrpides N."/>
            <person name="Ovchinnikova G."/>
            <person name="Beliaev A.S."/>
            <person name="Richardson P."/>
        </authorList>
    </citation>
    <scope>NUCLEOTIDE SEQUENCE</scope>
    <source>
        <strain evidence="4">2CP-1</strain>
    </source>
</reference>
<sequence>MSQPAFQGPPPSGPGAPPPPPPQRPPLRHAPGILRLVALAIAFLGTAALLVAFALRGRPSAPSTPLTALPPLEAEHDQRTGEDVAPFTGFAVSVDTIPPGALVLVDGVARGEAPVLAGLDCPPGREIEIRAEAAGRRASARVACRADALVKITLRLER</sequence>
<dbReference type="Proteomes" id="UP000007089">
    <property type="component" value="Chromosome"/>
</dbReference>
<feature type="region of interest" description="Disordered" evidence="1">
    <location>
        <begin position="1"/>
        <end position="29"/>
    </location>
</feature>
<evidence type="ECO:0000256" key="2">
    <source>
        <dbReference type="SAM" id="Phobius"/>
    </source>
</evidence>
<dbReference type="Pfam" id="PF08308">
    <property type="entry name" value="PEGA"/>
    <property type="match status" value="1"/>
</dbReference>
<keyword evidence="2" id="KW-0472">Membrane</keyword>
<dbReference type="RefSeq" id="WP_015935172.1">
    <property type="nucleotide sequence ID" value="NC_011891.1"/>
</dbReference>
<protein>
    <recommendedName>
        <fullName evidence="3">PEGA domain-containing protein</fullName>
    </recommendedName>
</protein>
<proteinExistence type="predicted"/>
<evidence type="ECO:0000256" key="1">
    <source>
        <dbReference type="SAM" id="MobiDB-lite"/>
    </source>
</evidence>
<dbReference type="KEGG" id="acp:A2cp1_4136"/>
<feature type="transmembrane region" description="Helical" evidence="2">
    <location>
        <begin position="33"/>
        <end position="55"/>
    </location>
</feature>
<evidence type="ECO:0000313" key="5">
    <source>
        <dbReference type="Proteomes" id="UP000007089"/>
    </source>
</evidence>